<dbReference type="PROSITE" id="PS00444">
    <property type="entry name" value="POLYPRENYL_SYNTHASE_2"/>
    <property type="match status" value="1"/>
</dbReference>
<dbReference type="SUPFAM" id="SSF48576">
    <property type="entry name" value="Terpenoid synthases"/>
    <property type="match status" value="1"/>
</dbReference>
<evidence type="ECO:0000313" key="8">
    <source>
        <dbReference type="Proteomes" id="UP001595526"/>
    </source>
</evidence>
<evidence type="ECO:0000256" key="3">
    <source>
        <dbReference type="ARBA" id="ARBA00022679"/>
    </source>
</evidence>
<dbReference type="PROSITE" id="PS00723">
    <property type="entry name" value="POLYPRENYL_SYNTHASE_1"/>
    <property type="match status" value="1"/>
</dbReference>
<evidence type="ECO:0000256" key="4">
    <source>
        <dbReference type="ARBA" id="ARBA00022723"/>
    </source>
</evidence>
<dbReference type="RefSeq" id="WP_379023408.1">
    <property type="nucleotide sequence ID" value="NZ_JBHRTA010000038.1"/>
</dbReference>
<dbReference type="Gene3D" id="1.10.600.10">
    <property type="entry name" value="Farnesyl Diphosphate Synthase"/>
    <property type="match status" value="1"/>
</dbReference>
<accession>A0ABV7JP67</accession>
<name>A0ABV7JP67_9SPHI</name>
<dbReference type="EC" id="2.5.1.-" evidence="7"/>
<dbReference type="CDD" id="cd00685">
    <property type="entry name" value="Trans_IPPS_HT"/>
    <property type="match status" value="1"/>
</dbReference>
<evidence type="ECO:0000313" key="7">
    <source>
        <dbReference type="EMBL" id="MFC3198598.1"/>
    </source>
</evidence>
<evidence type="ECO:0000256" key="6">
    <source>
        <dbReference type="RuleBase" id="RU004466"/>
    </source>
</evidence>
<comment type="caution">
    <text evidence="7">The sequence shown here is derived from an EMBL/GenBank/DDBJ whole genome shotgun (WGS) entry which is preliminary data.</text>
</comment>
<dbReference type="InterPro" id="IPR008949">
    <property type="entry name" value="Isoprenoid_synthase_dom_sf"/>
</dbReference>
<proteinExistence type="inferred from homology"/>
<comment type="cofactor">
    <cofactor evidence="1">
        <name>Mg(2+)</name>
        <dbReference type="ChEBI" id="CHEBI:18420"/>
    </cofactor>
</comment>
<protein>
    <submittedName>
        <fullName evidence="7">Polyprenyl synthetase family protein</fullName>
        <ecNumber evidence="7">2.5.1.-</ecNumber>
    </submittedName>
</protein>
<dbReference type="PANTHER" id="PTHR12001">
    <property type="entry name" value="GERANYLGERANYL PYROPHOSPHATE SYNTHASE"/>
    <property type="match status" value="1"/>
</dbReference>
<keyword evidence="5" id="KW-0460">Magnesium</keyword>
<dbReference type="Pfam" id="PF00348">
    <property type="entry name" value="polyprenyl_synt"/>
    <property type="match status" value="1"/>
</dbReference>
<dbReference type="SFLD" id="SFLDS00005">
    <property type="entry name" value="Isoprenoid_Synthase_Type_I"/>
    <property type="match status" value="1"/>
</dbReference>
<dbReference type="InterPro" id="IPR000092">
    <property type="entry name" value="Polyprenyl_synt"/>
</dbReference>
<organism evidence="7 8">
    <name type="scientific">Parapedobacter deserti</name>
    <dbReference type="NCBI Taxonomy" id="1912957"/>
    <lineage>
        <taxon>Bacteria</taxon>
        <taxon>Pseudomonadati</taxon>
        <taxon>Bacteroidota</taxon>
        <taxon>Sphingobacteriia</taxon>
        <taxon>Sphingobacteriales</taxon>
        <taxon>Sphingobacteriaceae</taxon>
        <taxon>Parapedobacter</taxon>
    </lineage>
</organism>
<dbReference type="InterPro" id="IPR033749">
    <property type="entry name" value="Polyprenyl_synt_CS"/>
</dbReference>
<evidence type="ECO:0000256" key="5">
    <source>
        <dbReference type="ARBA" id="ARBA00022842"/>
    </source>
</evidence>
<dbReference type="PANTHER" id="PTHR12001:SF85">
    <property type="entry name" value="SHORT CHAIN ISOPRENYL DIPHOSPHATE SYNTHASE"/>
    <property type="match status" value="1"/>
</dbReference>
<keyword evidence="3 6" id="KW-0808">Transferase</keyword>
<dbReference type="GO" id="GO:0016740">
    <property type="term" value="F:transferase activity"/>
    <property type="evidence" value="ECO:0007669"/>
    <property type="project" value="UniProtKB-KW"/>
</dbReference>
<keyword evidence="8" id="KW-1185">Reference proteome</keyword>
<dbReference type="EMBL" id="JBHRTA010000038">
    <property type="protein sequence ID" value="MFC3198598.1"/>
    <property type="molecule type" value="Genomic_DNA"/>
</dbReference>
<keyword evidence="4" id="KW-0479">Metal-binding</keyword>
<dbReference type="SFLD" id="SFLDG01017">
    <property type="entry name" value="Polyprenyl_Transferase_Like"/>
    <property type="match status" value="1"/>
</dbReference>
<reference evidence="8" key="1">
    <citation type="journal article" date="2019" name="Int. J. Syst. Evol. Microbiol.">
        <title>The Global Catalogue of Microorganisms (GCM) 10K type strain sequencing project: providing services to taxonomists for standard genome sequencing and annotation.</title>
        <authorList>
            <consortium name="The Broad Institute Genomics Platform"/>
            <consortium name="The Broad Institute Genome Sequencing Center for Infectious Disease"/>
            <person name="Wu L."/>
            <person name="Ma J."/>
        </authorList>
    </citation>
    <scope>NUCLEOTIDE SEQUENCE [LARGE SCALE GENOMIC DNA]</scope>
    <source>
        <strain evidence="8">KCTC 52416</strain>
    </source>
</reference>
<evidence type="ECO:0000256" key="1">
    <source>
        <dbReference type="ARBA" id="ARBA00001946"/>
    </source>
</evidence>
<dbReference type="Proteomes" id="UP001595526">
    <property type="component" value="Unassembled WGS sequence"/>
</dbReference>
<gene>
    <name evidence="7" type="ORF">ACFOET_13315</name>
</gene>
<evidence type="ECO:0000256" key="2">
    <source>
        <dbReference type="ARBA" id="ARBA00006706"/>
    </source>
</evidence>
<comment type="similarity">
    <text evidence="2 6">Belongs to the FPP/GGPP synthase family.</text>
</comment>
<sequence>MHDTTTLQQRIVQGLNEIDIPDSPENLYAPIQYMLQIGGKRIRPLLTLMAADLFSIDEIDKALPAALAVELFHNFSLMHDDIMDNAPLRRGQQTVHEKWNPNVAILSGDNLLVMAYAQLAKCPADKLAGLLGAFNTMATEVCEGQQLDMDFERRESVGIDDYLQMIRLKTSVLLGTALKMGAILGHADENDAQLLYDFGVNVGIAFQLQDDILDVYGDPAQFGKQRGGDILANKKTLLLLKTLEIADRDTITVLNHWFHDDSNPEKKVHEMTSIYDKLGIRKLAEATKQAYAEHSFRALERIRVHASRKAPLQTLAHALLTRTH</sequence>